<accession>A0A8H9I278</accession>
<reference evidence="1" key="5">
    <citation type="submission" date="2020-09" db="EMBL/GenBank/DDBJ databases">
        <authorList>
            <person name="Sun Q."/>
            <person name="Ohkuma M."/>
        </authorList>
    </citation>
    <scope>NUCLEOTIDE SEQUENCE</scope>
    <source>
        <strain evidence="1">JCM 4434</strain>
    </source>
</reference>
<name>A0A1E7N0D0_KITAU</name>
<protein>
    <recommendedName>
        <fullName evidence="4">NIPSNAP domain-containing protein</fullName>
    </recommendedName>
</protein>
<dbReference type="RefSeq" id="WP_046387108.1">
    <property type="nucleotide sequence ID" value="NZ_BMUB01000040.1"/>
</dbReference>
<dbReference type="OrthoDB" id="3543128at2"/>
<organism evidence="2 3">
    <name type="scientific">Kitasatospora aureofaciens</name>
    <name type="common">Streptomyces aureofaciens</name>
    <dbReference type="NCBI Taxonomy" id="1894"/>
    <lineage>
        <taxon>Bacteria</taxon>
        <taxon>Bacillati</taxon>
        <taxon>Actinomycetota</taxon>
        <taxon>Actinomycetes</taxon>
        <taxon>Kitasatosporales</taxon>
        <taxon>Streptomycetaceae</taxon>
        <taxon>Kitasatospora</taxon>
    </lineage>
</organism>
<evidence type="ECO:0000313" key="1">
    <source>
        <dbReference type="EMBL" id="GGV06644.1"/>
    </source>
</evidence>
<evidence type="ECO:0000313" key="3">
    <source>
        <dbReference type="Proteomes" id="UP000037395"/>
    </source>
</evidence>
<dbReference type="AlphaFoldDB" id="A0A1E7N0D0"/>
<dbReference type="KEGG" id="kau:B6264_02805"/>
<dbReference type="EMBL" id="JPRF03000054">
    <property type="protein sequence ID" value="OEV34134.1"/>
    <property type="molecule type" value="Genomic_DNA"/>
</dbReference>
<keyword evidence="3" id="KW-1185">Reference proteome</keyword>
<evidence type="ECO:0000313" key="2">
    <source>
        <dbReference type="EMBL" id="OEV34134.1"/>
    </source>
</evidence>
<reference evidence="3" key="4">
    <citation type="submission" date="2016-08" db="EMBL/GenBank/DDBJ databases">
        <title>Sequencing, assembly and comparative genomics of S. aureofaciens ATCC 10762.</title>
        <authorList>
            <person name="Gradnigo J.S."/>
            <person name="Johnson N."/>
            <person name="Somerville G.A."/>
        </authorList>
    </citation>
    <scope>NUCLEOTIDE SEQUENCE [LARGE SCALE GENOMIC DNA]</scope>
    <source>
        <strain evidence="3">ATCC 10762 / DSM 40127 / CCM 3239 / JCM 4008 / LMG 5968 / NBRC 12843 / NCIMB 8234 / A-377</strain>
    </source>
</reference>
<proteinExistence type="predicted"/>
<reference evidence="2" key="3">
    <citation type="submission" date="2016-08" db="EMBL/GenBank/DDBJ databases">
        <title>Sequencing, Assembly and Comparative Genomics of S. aureofaciens ATCC 10762.</title>
        <authorList>
            <person name="Gradnigo J.S."/>
            <person name="Johnson N."/>
            <person name="Somerville G.A."/>
        </authorList>
    </citation>
    <scope>NUCLEOTIDE SEQUENCE [LARGE SCALE GENOMIC DNA]</scope>
    <source>
        <strain evidence="2">ATCC 10762</strain>
    </source>
</reference>
<evidence type="ECO:0008006" key="4">
    <source>
        <dbReference type="Google" id="ProtNLM"/>
    </source>
</evidence>
<sequence>MYLIHVRLRPSAPGGRLPHGIGTLLRAAALPADGIEHISVHAEARPHPTLGLYLTADSLRTAEDRAARLARRWVAEVPALADWQPISAEVPLVAPFYERLLSASGPVD</sequence>
<dbReference type="Proteomes" id="UP000037395">
    <property type="component" value="Unassembled WGS sequence"/>
</dbReference>
<dbReference type="EMBL" id="BMUB01000040">
    <property type="protein sequence ID" value="GGV06644.1"/>
    <property type="molecule type" value="Genomic_DNA"/>
</dbReference>
<comment type="caution">
    <text evidence="2">The sequence shown here is derived from an EMBL/GenBank/DDBJ whole genome shotgun (WGS) entry which is preliminary data.</text>
</comment>
<gene>
    <name evidence="1" type="ORF">GCM10010502_72100</name>
    <name evidence="2" type="ORF">HS99_0011950</name>
</gene>
<accession>A0A1E7N0D0</accession>
<dbReference type="Proteomes" id="UP000610124">
    <property type="component" value="Unassembled WGS sequence"/>
</dbReference>
<dbReference type="GeneID" id="97490071"/>
<reference evidence="1" key="1">
    <citation type="journal article" date="2014" name="Int. J. Syst. Evol. Microbiol.">
        <title>Complete genome sequence of Corynebacterium casei LMG S-19264T (=DSM 44701T), isolated from a smear-ripened cheese.</title>
        <authorList>
            <consortium name="US DOE Joint Genome Institute (JGI-PGF)"/>
            <person name="Walter F."/>
            <person name="Albersmeier A."/>
            <person name="Kalinowski J."/>
            <person name="Ruckert C."/>
        </authorList>
    </citation>
    <scope>NUCLEOTIDE SEQUENCE</scope>
    <source>
        <strain evidence="1">JCM 4434</strain>
    </source>
</reference>
<reference evidence="2 3" key="2">
    <citation type="submission" date="2014-07" db="EMBL/GenBank/DDBJ databases">
        <authorList>
            <person name="Zhang J.E."/>
            <person name="Yang H."/>
            <person name="Guo J."/>
            <person name="Deng Z."/>
            <person name="Luo H."/>
            <person name="Luo M."/>
            <person name="Zhao B."/>
        </authorList>
    </citation>
    <scope>NUCLEOTIDE SEQUENCE [LARGE SCALE GENOMIC DNA]</scope>
    <source>
        <strain evidence="2">ATCC 10762</strain>
        <strain evidence="3">ATCC 10762 / DSM 40127 / CCM 3239 / JCM 4008 / LMG 5968 / NBRC 12843 / NCIMB 8234 / A-377</strain>
    </source>
</reference>